<keyword evidence="3" id="KW-0732">Signal</keyword>
<feature type="compositionally biased region" description="Gly residues" evidence="1">
    <location>
        <begin position="169"/>
        <end position="185"/>
    </location>
</feature>
<organism evidence="4 5">
    <name type="scientific">Nocardioides aromaticivorans</name>
    <dbReference type="NCBI Taxonomy" id="200618"/>
    <lineage>
        <taxon>Bacteria</taxon>
        <taxon>Bacillati</taxon>
        <taxon>Actinomycetota</taxon>
        <taxon>Actinomycetes</taxon>
        <taxon>Propionibacteriales</taxon>
        <taxon>Nocardioidaceae</taxon>
        <taxon>Nocardioides</taxon>
    </lineage>
</organism>
<evidence type="ECO:0008006" key="6">
    <source>
        <dbReference type="Google" id="ProtNLM"/>
    </source>
</evidence>
<sequence>MIRRLVAPIVSVAIATVTLAAAPAHADDEIGLSRDGVSWSTELTAPLFEPSFRFVPGDQEVRSFRVRNDGPSAGVLTVDVVANDPDLLLADDDFTLEARIGNGAWLPVEAGTTRAATELEVAEGAQTRVSVRATFDWDSTRQVDSVPFRIRLTLSEDGDVGGVDEGDGDGSGSGDGDDGQVGGVQDGLPGTGSAVAPGLLWLAAALVGTGLALVRRRDRRDRDEEVVTDGQA</sequence>
<dbReference type="AlphaFoldDB" id="A0A7Z0CNB4"/>
<feature type="compositionally biased region" description="Acidic residues" evidence="1">
    <location>
        <begin position="157"/>
        <end position="168"/>
    </location>
</feature>
<keyword evidence="2" id="KW-1133">Transmembrane helix</keyword>
<dbReference type="RefSeq" id="WP_179651654.1">
    <property type="nucleotide sequence ID" value="NZ_JACBZM010000001.1"/>
</dbReference>
<feature type="chain" id="PRO_5030553819" description="LPXTG cell wall anchor domain-containing protein" evidence="3">
    <location>
        <begin position="27"/>
        <end position="232"/>
    </location>
</feature>
<gene>
    <name evidence="4" type="ORF">BJ993_004706</name>
</gene>
<accession>A0A7Z0CNB4</accession>
<feature type="region of interest" description="Disordered" evidence="1">
    <location>
        <begin position="157"/>
        <end position="190"/>
    </location>
</feature>
<name>A0A7Z0CNB4_9ACTN</name>
<keyword evidence="2" id="KW-0472">Membrane</keyword>
<evidence type="ECO:0000313" key="4">
    <source>
        <dbReference type="EMBL" id="NYI47626.1"/>
    </source>
</evidence>
<proteinExistence type="predicted"/>
<keyword evidence="2" id="KW-0812">Transmembrane</keyword>
<evidence type="ECO:0000256" key="1">
    <source>
        <dbReference type="SAM" id="MobiDB-lite"/>
    </source>
</evidence>
<feature type="signal peptide" evidence="3">
    <location>
        <begin position="1"/>
        <end position="26"/>
    </location>
</feature>
<feature type="transmembrane region" description="Helical" evidence="2">
    <location>
        <begin position="194"/>
        <end position="214"/>
    </location>
</feature>
<protein>
    <recommendedName>
        <fullName evidence="6">LPXTG cell wall anchor domain-containing protein</fullName>
    </recommendedName>
</protein>
<comment type="caution">
    <text evidence="4">The sequence shown here is derived from an EMBL/GenBank/DDBJ whole genome shotgun (WGS) entry which is preliminary data.</text>
</comment>
<dbReference type="Proteomes" id="UP000562045">
    <property type="component" value="Unassembled WGS sequence"/>
</dbReference>
<dbReference type="EMBL" id="JACBZM010000001">
    <property type="protein sequence ID" value="NYI47626.1"/>
    <property type="molecule type" value="Genomic_DNA"/>
</dbReference>
<evidence type="ECO:0000256" key="2">
    <source>
        <dbReference type="SAM" id="Phobius"/>
    </source>
</evidence>
<evidence type="ECO:0000313" key="5">
    <source>
        <dbReference type="Proteomes" id="UP000562045"/>
    </source>
</evidence>
<reference evidence="4 5" key="1">
    <citation type="submission" date="2020-07" db="EMBL/GenBank/DDBJ databases">
        <title>Sequencing the genomes of 1000 actinobacteria strains.</title>
        <authorList>
            <person name="Klenk H.-P."/>
        </authorList>
    </citation>
    <scope>NUCLEOTIDE SEQUENCE [LARGE SCALE GENOMIC DNA]</scope>
    <source>
        <strain evidence="4 5">DSM 15131</strain>
    </source>
</reference>
<evidence type="ECO:0000256" key="3">
    <source>
        <dbReference type="SAM" id="SignalP"/>
    </source>
</evidence>